<keyword evidence="7" id="KW-1185">Reference proteome</keyword>
<dbReference type="InterPro" id="IPR022225">
    <property type="entry name" value="Phage_tail_fibre_N"/>
</dbReference>
<evidence type="ECO:0000256" key="1">
    <source>
        <dbReference type="SAM" id="MobiDB-lite"/>
    </source>
</evidence>
<dbReference type="PANTHER" id="PTHR35191:SF1">
    <property type="entry name" value="PROPHAGE SIDE TAIL FIBER PROTEIN HOMOLOG STFQ-RELATED"/>
    <property type="match status" value="1"/>
</dbReference>
<dbReference type="Pfam" id="PF12571">
    <property type="entry name" value="Phage_tail_fib"/>
    <property type="match status" value="1"/>
</dbReference>
<evidence type="ECO:0000313" key="4">
    <source>
        <dbReference type="EMBL" id="STQ89288.1"/>
    </source>
</evidence>
<name>A0A377Q3F5_9NEIS</name>
<dbReference type="EMBL" id="UGHR01000001">
    <property type="protein sequence ID" value="STQ89288.1"/>
    <property type="molecule type" value="Genomic_DNA"/>
</dbReference>
<gene>
    <name evidence="5" type="ORF">EV682_101286</name>
    <name evidence="4" type="ORF">NCTC11159_00304</name>
</gene>
<dbReference type="PANTHER" id="PTHR35191">
    <property type="entry name" value="PROPHAGE SIDE TAIL FIBER PROTEIN HOMOLOG STFQ-RELATED"/>
    <property type="match status" value="1"/>
</dbReference>
<dbReference type="SUPFAM" id="SSF88874">
    <property type="entry name" value="Receptor-binding domain of short tail fibre protein gp12"/>
    <property type="match status" value="1"/>
</dbReference>
<evidence type="ECO:0000259" key="2">
    <source>
        <dbReference type="Pfam" id="PF07484"/>
    </source>
</evidence>
<protein>
    <submittedName>
        <fullName evidence="4 5">Tail collar domain</fullName>
    </submittedName>
</protein>
<feature type="region of interest" description="Disordered" evidence="1">
    <location>
        <begin position="203"/>
        <end position="224"/>
    </location>
</feature>
<reference evidence="5 7" key="2">
    <citation type="submission" date="2019-03" db="EMBL/GenBank/DDBJ databases">
        <title>Genomic Encyclopedia of Type Strains, Phase IV (KMG-IV): sequencing the most valuable type-strain genomes for metagenomic binning, comparative biology and taxonomic classification.</title>
        <authorList>
            <person name="Goeker M."/>
        </authorList>
    </citation>
    <scope>NUCLEOTIDE SEQUENCE [LARGE SCALE GENOMIC DNA]</scope>
    <source>
        <strain evidence="5 7">DSM 3764</strain>
    </source>
</reference>
<dbReference type="Gene3D" id="3.90.1340.10">
    <property type="entry name" value="Phage tail collar domain"/>
    <property type="match status" value="1"/>
</dbReference>
<feature type="domain" description="Phage tail fibre protein N-terminal" evidence="3">
    <location>
        <begin position="1"/>
        <end position="137"/>
    </location>
</feature>
<evidence type="ECO:0000313" key="6">
    <source>
        <dbReference type="Proteomes" id="UP000255108"/>
    </source>
</evidence>
<evidence type="ECO:0000313" key="5">
    <source>
        <dbReference type="EMBL" id="TCU90261.1"/>
    </source>
</evidence>
<dbReference type="EMBL" id="SMBT01000001">
    <property type="protein sequence ID" value="TCU90261.1"/>
    <property type="molecule type" value="Genomic_DNA"/>
</dbReference>
<sequence>MSQKYFAILTTYGEAQIAEATAQNKTIHIEKMAVGDGGGNDTTPDENQTQLIKENYRSNLNSLKSEAGKNTVIAELIIKENVGGWWIREMGLYDDKGGLIAVANCPASYKPQLEEGSGKVQTLRMVFVVSNTAAVTISASQDIGIASIELVEETMKQHIADDDPHSKDYYNKKITDKTNADLRQDLSDTAVKEGNRGRDEAIQHADEADSAHSQAADPHPQYTTEGETKGLIEAHVNEANPHGERYYLKSEADDRYPILGAYLGKSLSINGVYNSNAELFSDGGLYNWTQGAFHNYTQFPLDNKATWLVSQRTQYSQGYSILSKIGTYRNGYAYGASMVFQMTGEADLALGRWEMRQDGTLLTKHMTLNQTTEAADFSRVVFEKKNPSATKQILGAITWDSFRDVSAVSNVAAIWAEGAGEAANWGELHFGVTTNGDGNLPTKIMSISDGRVLTSQLHTYYLKSRDPAGSIADRARDYDGVSSLLRWQNYGNGHVIFDGSNGLSPKGGGVSTINATEPWKQSYPVLMGWNGENTFGVRVDACRTADKLVDGSFGVPTGVPVPWPSNTPPAGWIFLQGQGINPAEAPVLASLYGATLPDLRGMYISGWDAGRGIDPGREVLSYQAANVGEHQHTVPFDDGGWLSYSGGGGQPGVNYVRTQPRATVDGPQGRTHPDNIAFNYIVRWG</sequence>
<dbReference type="InterPro" id="IPR037053">
    <property type="entry name" value="Phage_tail_collar_dom_sf"/>
</dbReference>
<evidence type="ECO:0000259" key="3">
    <source>
        <dbReference type="Pfam" id="PF12571"/>
    </source>
</evidence>
<proteinExistence type="predicted"/>
<dbReference type="AlphaFoldDB" id="A0A377Q3F5"/>
<feature type="domain" description="Phage tail collar" evidence="2">
    <location>
        <begin position="558"/>
        <end position="602"/>
    </location>
</feature>
<dbReference type="RefSeq" id="WP_115225750.1">
    <property type="nucleotide sequence ID" value="NZ_CAWOLO010000001.1"/>
</dbReference>
<reference evidence="4 6" key="1">
    <citation type="submission" date="2018-06" db="EMBL/GenBank/DDBJ databases">
        <authorList>
            <consortium name="Pathogen Informatics"/>
            <person name="Doyle S."/>
        </authorList>
    </citation>
    <scope>NUCLEOTIDE SEQUENCE [LARGE SCALE GENOMIC DNA]</scope>
    <source>
        <strain evidence="4 6">NCTC11159</strain>
    </source>
</reference>
<dbReference type="Proteomes" id="UP000255108">
    <property type="component" value="Unassembled WGS sequence"/>
</dbReference>
<evidence type="ECO:0000313" key="7">
    <source>
        <dbReference type="Proteomes" id="UP000295794"/>
    </source>
</evidence>
<dbReference type="InterPro" id="IPR011083">
    <property type="entry name" value="Phage_tail_collar_dom"/>
</dbReference>
<organism evidence="4 6">
    <name type="scientific">Iodobacter fluviatilis</name>
    <dbReference type="NCBI Taxonomy" id="537"/>
    <lineage>
        <taxon>Bacteria</taxon>
        <taxon>Pseudomonadati</taxon>
        <taxon>Pseudomonadota</taxon>
        <taxon>Betaproteobacteria</taxon>
        <taxon>Neisseriales</taxon>
        <taxon>Chitinibacteraceae</taxon>
        <taxon>Iodobacter</taxon>
    </lineage>
</organism>
<dbReference type="Pfam" id="PF07484">
    <property type="entry name" value="Collar"/>
    <property type="match status" value="1"/>
</dbReference>
<accession>A0A377Q3F5</accession>
<dbReference type="Proteomes" id="UP000295794">
    <property type="component" value="Unassembled WGS sequence"/>
</dbReference>
<dbReference type="InterPro" id="IPR051934">
    <property type="entry name" value="Phage_Tail_Fiber_Structural"/>
</dbReference>
<dbReference type="OrthoDB" id="9810174at2"/>